<keyword evidence="3" id="KW-1185">Reference proteome</keyword>
<comment type="caution">
    <text evidence="2">The sequence shown here is derived from an EMBL/GenBank/DDBJ whole genome shotgun (WGS) entry which is preliminary data.</text>
</comment>
<accession>A0ABU4JXY5</accession>
<dbReference type="Pfam" id="PF00269">
    <property type="entry name" value="SASP"/>
    <property type="match status" value="1"/>
</dbReference>
<evidence type="ECO:0000256" key="1">
    <source>
        <dbReference type="ARBA" id="ARBA00003863"/>
    </source>
</evidence>
<name>A0ABU4JXY5_9CLOT</name>
<comment type="function">
    <text evidence="1">SASP are bound to spore DNA. They are double-stranded DNA-binding proteins that cause DNA to change to an a-like conformation. They protect the DNA backbone from chemical and enzymatic cleavage and are thus involved in dormant spore's high resistance to UV light.</text>
</comment>
<dbReference type="Proteomes" id="UP001281656">
    <property type="component" value="Unassembled WGS sequence"/>
</dbReference>
<dbReference type="Gene3D" id="6.10.10.80">
    <property type="entry name" value="Small, acid-soluble spore protein, alpha/beta type-like"/>
    <property type="match status" value="1"/>
</dbReference>
<evidence type="ECO:0000313" key="3">
    <source>
        <dbReference type="Proteomes" id="UP001281656"/>
    </source>
</evidence>
<proteinExistence type="predicted"/>
<reference evidence="2 3" key="1">
    <citation type="submission" date="2023-04" db="EMBL/GenBank/DDBJ databases">
        <title>Clostridium tannerae sp. nov., isolated from the fecal material of an alpaca.</title>
        <authorList>
            <person name="Miller S."/>
            <person name="Hendry M."/>
            <person name="King J."/>
            <person name="Sankaranarayanan K."/>
            <person name="Lawson P.A."/>
        </authorList>
    </citation>
    <scope>NUCLEOTIDE SEQUENCE [LARGE SCALE GENOMIC DNA]</scope>
    <source>
        <strain evidence="2 3">A1-XYC3</strain>
    </source>
</reference>
<dbReference type="RefSeq" id="WP_318799181.1">
    <property type="nucleotide sequence ID" value="NZ_JARUJP010000035.1"/>
</dbReference>
<dbReference type="InterPro" id="IPR038300">
    <property type="entry name" value="SASP_sf_alpha/beta"/>
</dbReference>
<organism evidence="2 3">
    <name type="scientific">Clostridium tanneri</name>
    <dbReference type="NCBI Taxonomy" id="3037988"/>
    <lineage>
        <taxon>Bacteria</taxon>
        <taxon>Bacillati</taxon>
        <taxon>Bacillota</taxon>
        <taxon>Clostridia</taxon>
        <taxon>Eubacteriales</taxon>
        <taxon>Clostridiaceae</taxon>
        <taxon>Clostridium</taxon>
    </lineage>
</organism>
<protein>
    <submittedName>
        <fullName evidence="2">Alpha/beta-type small acid-soluble spore protein</fullName>
    </submittedName>
</protein>
<dbReference type="EMBL" id="JARUJP010000035">
    <property type="protein sequence ID" value="MDW8802981.1"/>
    <property type="molecule type" value="Genomic_DNA"/>
</dbReference>
<sequence length="75" mass="8068">MNNKLENKFSIAAKETAKTKTELASELGIPIPKDGYWGDMPSKVCGTVGGAIGGNFTKAAVESFERSLAEKYKNK</sequence>
<evidence type="ECO:0000313" key="2">
    <source>
        <dbReference type="EMBL" id="MDW8802981.1"/>
    </source>
</evidence>
<gene>
    <name evidence="2" type="ORF">P8V03_17735</name>
</gene>
<dbReference type="InterPro" id="IPR001448">
    <property type="entry name" value="SASP_alpha/beta-type"/>
</dbReference>